<accession>E6XJL8</accession>
<dbReference type="InterPro" id="IPR024399">
    <property type="entry name" value="DUF2628"/>
</dbReference>
<feature type="transmembrane region" description="Helical" evidence="1">
    <location>
        <begin position="162"/>
        <end position="180"/>
    </location>
</feature>
<dbReference type="Pfam" id="PF10947">
    <property type="entry name" value="DUF2628"/>
    <property type="match status" value="1"/>
</dbReference>
<dbReference type="HOGENOM" id="CLU_631487_0_0_6"/>
<feature type="transmembrane region" description="Helical" evidence="1">
    <location>
        <begin position="254"/>
        <end position="277"/>
    </location>
</feature>
<feature type="transmembrane region" description="Helical" evidence="1">
    <location>
        <begin position="186"/>
        <end position="209"/>
    </location>
</feature>
<evidence type="ECO:0000313" key="2">
    <source>
        <dbReference type="EMBL" id="ADV53194.1"/>
    </source>
</evidence>
<reference evidence="2 3" key="1">
    <citation type="submission" date="2011-01" db="EMBL/GenBank/DDBJ databases">
        <title>Complete sequence of Shewanella putrefaciens 200.</title>
        <authorList>
            <consortium name="US DOE Joint Genome Institute"/>
            <person name="Lucas S."/>
            <person name="Copeland A."/>
            <person name="Lapidus A."/>
            <person name="Cheng J.-F."/>
            <person name="Bruce D."/>
            <person name="Goodwin L."/>
            <person name="Pitluck S."/>
            <person name="Munk A.C."/>
            <person name="Detter J.C."/>
            <person name="Han C."/>
            <person name="Tapia R."/>
            <person name="Land M."/>
            <person name="Hauser L."/>
            <person name="Chang Y.-J."/>
            <person name="Jeffries C."/>
            <person name="Kyrpides N."/>
            <person name="Ivanova N."/>
            <person name="Mikhailova N."/>
            <person name="Kolker E."/>
            <person name="Lawrence C."/>
            <person name="McCue L.A."/>
            <person name="DiChristina T."/>
            <person name="Nealson K."/>
            <person name="Fredrickson J.K."/>
            <person name="Woyke T."/>
        </authorList>
    </citation>
    <scope>NUCLEOTIDE SEQUENCE [LARGE SCALE GENOMIC DNA]</scope>
    <source>
        <strain evidence="2 3">200</strain>
    </source>
</reference>
<dbReference type="Proteomes" id="UP000008209">
    <property type="component" value="Chromosome"/>
</dbReference>
<dbReference type="AlphaFoldDB" id="E6XJL8"/>
<protein>
    <recommendedName>
        <fullName evidence="4">DUF2628 domain-containing protein</fullName>
    </recommendedName>
</protein>
<keyword evidence="1" id="KW-0472">Membrane</keyword>
<dbReference type="KEGG" id="shp:Sput200_0711"/>
<keyword evidence="1" id="KW-1133">Transmembrane helix</keyword>
<evidence type="ECO:0008006" key="4">
    <source>
        <dbReference type="Google" id="ProtNLM"/>
    </source>
</evidence>
<dbReference type="EMBL" id="CP002457">
    <property type="protein sequence ID" value="ADV53194.1"/>
    <property type="molecule type" value="Genomic_DNA"/>
</dbReference>
<gene>
    <name evidence="2" type="ordered locus">Sput200_0711</name>
</gene>
<sequence length="434" mass="48200">MNSYNVIFKGEIAEGKDRHKLSQALAKFLKVPEEKAHLLFSGNPICIKKALSESEAHALKAKLNAVGIITHIKPVATQAVTSAPVATAPVTPKQVAKPSIEAKPVTAATKPTVKSYDDLSKGWQKVFAEFDLRQADKLGYFASAKSPAHTSRPKKEQLKGQNVVNMNALAFVFGTGYYFAKGMWKKGIYLFLMLMLLNLIIIAVASLITDKNLSKLPFIINSLVFGLTANYDYYRYYKLGETIWPWMPKWMTGWLGIISSAVVTFVALLIVLIILGIRFGEPLNIIYVKEGFLEDYKQTNIGQAFDKWSPCANTAWVEQEASNGITTVVYTCNMKLKHFKQVGQKASEAVTGKVDEAFISQVTHASLTIQFLINLDDTFEVNTAKWQLSLGEGKEYTTYITANNALDDIYSNSLNKAIGEIFTPENILLNQVTK</sequence>
<evidence type="ECO:0000313" key="3">
    <source>
        <dbReference type="Proteomes" id="UP000008209"/>
    </source>
</evidence>
<dbReference type="PATRIC" id="fig|399804.5.peg.731"/>
<proteinExistence type="predicted"/>
<organism evidence="2 3">
    <name type="scientific">Shewanella putrefaciens (strain 200)</name>
    <dbReference type="NCBI Taxonomy" id="399804"/>
    <lineage>
        <taxon>Bacteria</taxon>
        <taxon>Pseudomonadati</taxon>
        <taxon>Pseudomonadota</taxon>
        <taxon>Gammaproteobacteria</taxon>
        <taxon>Alteromonadales</taxon>
        <taxon>Shewanellaceae</taxon>
        <taxon>Shewanella</taxon>
    </lineage>
</organism>
<name>E6XJL8_SHEP2</name>
<keyword evidence="1" id="KW-0812">Transmembrane</keyword>
<evidence type="ECO:0000256" key="1">
    <source>
        <dbReference type="SAM" id="Phobius"/>
    </source>
</evidence>